<feature type="transmembrane region" description="Helical" evidence="1">
    <location>
        <begin position="132"/>
        <end position="153"/>
    </location>
</feature>
<sequence length="426" mass="46682">MSKTRWLLLRLTRQLWFRSSLFALLAIITALVAIALKPFIPVSVSGIVGSDAVDKILTILASSMLAVTTFSLNIVVTAYNSASSSVTPRATVLLLEDGTTQNVLATFIGSFLYSLVGIIALGMGAYGTQGRVILFFVTLVVIATIVVTLLRWIQHLAQFGCMSDTSHRVEEATTAALHDRLRQPCMGCSAWNGVLPENSAPQSIFHPQTGYLQHVDLQHLSDFAQENDCHLYLAAQPGSFIHHGAPLLWCDRPLEEDEMQRVCHAFTLGEQRSFEQDPRFGLCVLSEIASRALSPAVNDPGTAIDIIGRAVRLFTLPASADSATTHYPRLFMQPVQICDMFDDIFTGIARDGAALVEVQLRLQKALHSLAVISPQRYAAEAQRHALLALTRASHAMHCEADKKAVKRAYGWHYLNGTGISEEESLI</sequence>
<keyword evidence="1" id="KW-0472">Membrane</keyword>
<dbReference type="InterPro" id="IPR018723">
    <property type="entry name" value="DUF2254_membrane"/>
</dbReference>
<protein>
    <submittedName>
        <fullName evidence="2">DUF2254 domain-containing protein</fullName>
    </submittedName>
</protein>
<dbReference type="Pfam" id="PF10011">
    <property type="entry name" value="DUF2254"/>
    <property type="match status" value="1"/>
</dbReference>
<gene>
    <name evidence="2" type="ORF">FJW00_07355</name>
</gene>
<evidence type="ECO:0000256" key="1">
    <source>
        <dbReference type="SAM" id="Phobius"/>
    </source>
</evidence>
<evidence type="ECO:0000313" key="2">
    <source>
        <dbReference type="EMBL" id="TPV28765.1"/>
    </source>
</evidence>
<keyword evidence="1" id="KW-0812">Transmembrane</keyword>
<feature type="transmembrane region" description="Helical" evidence="1">
    <location>
        <begin position="21"/>
        <end position="40"/>
    </location>
</feature>
<comment type="caution">
    <text evidence="2">The sequence shown here is derived from an EMBL/GenBank/DDBJ whole genome shotgun (WGS) entry which is preliminary data.</text>
</comment>
<keyword evidence="3" id="KW-1185">Reference proteome</keyword>
<name>A0ABY2Z8L9_9GAMM</name>
<keyword evidence="1" id="KW-1133">Transmembrane helix</keyword>
<feature type="transmembrane region" description="Helical" evidence="1">
    <location>
        <begin position="60"/>
        <end position="82"/>
    </location>
</feature>
<dbReference type="Proteomes" id="UP000316142">
    <property type="component" value="Unassembled WGS sequence"/>
</dbReference>
<proteinExistence type="predicted"/>
<organism evidence="2 3">
    <name type="scientific">Pantoea anthophila</name>
    <dbReference type="NCBI Taxonomy" id="470931"/>
    <lineage>
        <taxon>Bacteria</taxon>
        <taxon>Pseudomonadati</taxon>
        <taxon>Pseudomonadota</taxon>
        <taxon>Gammaproteobacteria</taxon>
        <taxon>Enterobacterales</taxon>
        <taxon>Erwiniaceae</taxon>
        <taxon>Pantoea</taxon>
    </lineage>
</organism>
<accession>A0ABY2Z8L9</accession>
<evidence type="ECO:0000313" key="3">
    <source>
        <dbReference type="Proteomes" id="UP000316142"/>
    </source>
</evidence>
<feature type="transmembrane region" description="Helical" evidence="1">
    <location>
        <begin position="103"/>
        <end position="126"/>
    </location>
</feature>
<dbReference type="EMBL" id="VHIZ01000037">
    <property type="protein sequence ID" value="TPV28765.1"/>
    <property type="molecule type" value="Genomic_DNA"/>
</dbReference>
<reference evidence="2 3" key="1">
    <citation type="submission" date="2019-06" db="EMBL/GenBank/DDBJ databases">
        <title>Taxogenomics and systematics of the genus Pantoea.</title>
        <authorList>
            <person name="Tambong J.T."/>
        </authorList>
    </citation>
    <scope>NUCLEOTIDE SEQUENCE [LARGE SCALE GENOMIC DNA]</scope>
    <source>
        <strain evidence="2 3">LMG 2558</strain>
    </source>
</reference>